<reference evidence="2 3" key="1">
    <citation type="submission" date="2017-08" db="EMBL/GenBank/DDBJ databases">
        <title>Phylogentic analysis of Mycobacterium avium complex whole genomes.</title>
        <authorList>
            <person name="Caverly L.J."/>
            <person name="Spilker T."/>
            <person name="LiPuma J."/>
        </authorList>
    </citation>
    <scope>NUCLEOTIDE SEQUENCE [LARGE SCALE GENOMIC DNA]</scope>
    <source>
        <strain evidence="2 3">FLAC0026</strain>
    </source>
</reference>
<dbReference type="EMBL" id="CP023147">
    <property type="protein sequence ID" value="ASW89580.1"/>
    <property type="molecule type" value="Genomic_DNA"/>
</dbReference>
<dbReference type="KEGG" id="mmal:CKJ54_06530"/>
<protein>
    <submittedName>
        <fullName evidence="2">Uncharacterized protein</fullName>
    </submittedName>
</protein>
<evidence type="ECO:0000313" key="3">
    <source>
        <dbReference type="Proteomes" id="UP000216246"/>
    </source>
</evidence>
<name>A0AAC9VSY4_9MYCO</name>
<organism evidence="2 3">
    <name type="scientific">Mycobacterium marseillense</name>
    <dbReference type="NCBI Taxonomy" id="701042"/>
    <lineage>
        <taxon>Bacteria</taxon>
        <taxon>Bacillati</taxon>
        <taxon>Actinomycetota</taxon>
        <taxon>Actinomycetes</taxon>
        <taxon>Mycobacteriales</taxon>
        <taxon>Mycobacteriaceae</taxon>
        <taxon>Mycobacterium</taxon>
        <taxon>Mycobacterium avium complex (MAC)</taxon>
    </lineage>
</organism>
<feature type="region of interest" description="Disordered" evidence="1">
    <location>
        <begin position="51"/>
        <end position="119"/>
    </location>
</feature>
<sequence>MVRHEGGRWDVGIKDAAVYVERVSDSDDRVFEDSLTAQEARDLAGLLTKYADKLDEARDADKAKESGKSDEPEDSEDSGKAEESEKSDESEDSEDSGEAEESEKSDESKKSDESDESDN</sequence>
<gene>
    <name evidence="2" type="ORF">CKJ54_06530</name>
</gene>
<feature type="compositionally biased region" description="Acidic residues" evidence="1">
    <location>
        <begin position="85"/>
        <end position="104"/>
    </location>
</feature>
<feature type="compositionally biased region" description="Basic and acidic residues" evidence="1">
    <location>
        <begin position="51"/>
        <end position="70"/>
    </location>
</feature>
<proteinExistence type="predicted"/>
<dbReference type="RefSeq" id="WP_095576744.1">
    <property type="nucleotide sequence ID" value="NZ_CP023147.1"/>
</dbReference>
<evidence type="ECO:0000256" key="1">
    <source>
        <dbReference type="SAM" id="MobiDB-lite"/>
    </source>
</evidence>
<accession>A0AAC9VSY4</accession>
<dbReference type="Proteomes" id="UP000216246">
    <property type="component" value="Chromosome"/>
</dbReference>
<dbReference type="AlphaFoldDB" id="A0AAC9VSY4"/>
<evidence type="ECO:0000313" key="2">
    <source>
        <dbReference type="EMBL" id="ASW89580.1"/>
    </source>
</evidence>